<feature type="region of interest" description="Disordered" evidence="1">
    <location>
        <begin position="1"/>
        <end position="31"/>
    </location>
</feature>
<evidence type="ECO:0000313" key="3">
    <source>
        <dbReference type="Proteomes" id="UP000243342"/>
    </source>
</evidence>
<reference evidence="2 3" key="1">
    <citation type="submission" date="2016-10" db="EMBL/GenBank/DDBJ databases">
        <title>Genome sequence of Streptomyces gilvigriseus MUSC 26.</title>
        <authorList>
            <person name="Lee L.-H."/>
            <person name="Ser H.-L."/>
        </authorList>
    </citation>
    <scope>NUCLEOTIDE SEQUENCE [LARGE SCALE GENOMIC DNA]</scope>
    <source>
        <strain evidence="2 3">MUSC 26</strain>
    </source>
</reference>
<protein>
    <submittedName>
        <fullName evidence="2">Uncharacterized protein</fullName>
    </submittedName>
</protein>
<sequence length="131" mass="14172">MNDSTPAGLAAQARDRIRAIGPGTADRSRDGCYRHPAEVAATLQALHGLAAELPRISTDGWAFLKEEDVRGRLAIAGRSVDLDEHLQRCEARLEEVRAGAEQLAGALARARSQLSCLVIRRDEEDDDLAEG</sequence>
<name>A0A1J7CGB9_9ACTN</name>
<dbReference type="AlphaFoldDB" id="A0A1J7CGB9"/>
<comment type="caution">
    <text evidence="2">The sequence shown here is derived from an EMBL/GenBank/DDBJ whole genome shotgun (WGS) entry which is preliminary data.</text>
</comment>
<accession>A0A1J7CGB9</accession>
<evidence type="ECO:0000256" key="1">
    <source>
        <dbReference type="SAM" id="MobiDB-lite"/>
    </source>
</evidence>
<evidence type="ECO:0000313" key="2">
    <source>
        <dbReference type="EMBL" id="OIV38706.1"/>
    </source>
</evidence>
<organism evidence="2 3">
    <name type="scientific">Mangrovactinospora gilvigrisea</name>
    <dbReference type="NCBI Taxonomy" id="1428644"/>
    <lineage>
        <taxon>Bacteria</taxon>
        <taxon>Bacillati</taxon>
        <taxon>Actinomycetota</taxon>
        <taxon>Actinomycetes</taxon>
        <taxon>Kitasatosporales</taxon>
        <taxon>Streptomycetaceae</taxon>
        <taxon>Mangrovactinospora</taxon>
    </lineage>
</organism>
<gene>
    <name evidence="2" type="ORF">BIV57_04250</name>
</gene>
<keyword evidence="3" id="KW-1185">Reference proteome</keyword>
<proteinExistence type="predicted"/>
<dbReference type="EMBL" id="MLCF01000014">
    <property type="protein sequence ID" value="OIV38706.1"/>
    <property type="molecule type" value="Genomic_DNA"/>
</dbReference>
<dbReference type="Proteomes" id="UP000243342">
    <property type="component" value="Unassembled WGS sequence"/>
</dbReference>